<feature type="domain" description="Histone deacetylase" evidence="14">
    <location>
        <begin position="121"/>
        <end position="398"/>
    </location>
</feature>
<comment type="subunit">
    <text evidence="12">Interacts with HDAC6.</text>
</comment>
<evidence type="ECO:0000313" key="15">
    <source>
        <dbReference type="EMBL" id="CAH0388586.1"/>
    </source>
</evidence>
<dbReference type="GO" id="GO:0040029">
    <property type="term" value="P:epigenetic regulation of gene expression"/>
    <property type="evidence" value="ECO:0007669"/>
    <property type="project" value="TreeGrafter"/>
</dbReference>
<keyword evidence="5" id="KW-0378">Hydrolase</keyword>
<evidence type="ECO:0000256" key="12">
    <source>
        <dbReference type="ARBA" id="ARBA00065154"/>
    </source>
</evidence>
<evidence type="ECO:0000256" key="5">
    <source>
        <dbReference type="ARBA" id="ARBA00022801"/>
    </source>
</evidence>
<dbReference type="GO" id="GO:0000118">
    <property type="term" value="C:histone deacetylase complex"/>
    <property type="evidence" value="ECO:0007669"/>
    <property type="project" value="TreeGrafter"/>
</dbReference>
<evidence type="ECO:0000256" key="10">
    <source>
        <dbReference type="ARBA" id="ARBA00048287"/>
    </source>
</evidence>
<keyword evidence="9" id="KW-0539">Nucleus</keyword>
<evidence type="ECO:0000256" key="2">
    <source>
        <dbReference type="ARBA" id="ARBA00005947"/>
    </source>
</evidence>
<dbReference type="FunFam" id="3.40.800.20:FF:000009">
    <property type="entry name" value="Histone deacetylase 11"/>
    <property type="match status" value="1"/>
</dbReference>
<protein>
    <recommendedName>
        <fullName evidence="13">Histone deacetylase 11</fullName>
        <ecNumber evidence="3">3.5.1.98</ecNumber>
    </recommendedName>
</protein>
<evidence type="ECO:0000256" key="7">
    <source>
        <dbReference type="ARBA" id="ARBA00023015"/>
    </source>
</evidence>
<organism evidence="15 16">
    <name type="scientific">Bemisia tabaci</name>
    <name type="common">Sweetpotato whitefly</name>
    <name type="synonym">Aleurodes tabaci</name>
    <dbReference type="NCBI Taxonomy" id="7038"/>
    <lineage>
        <taxon>Eukaryota</taxon>
        <taxon>Metazoa</taxon>
        <taxon>Ecdysozoa</taxon>
        <taxon>Arthropoda</taxon>
        <taxon>Hexapoda</taxon>
        <taxon>Insecta</taxon>
        <taxon>Pterygota</taxon>
        <taxon>Neoptera</taxon>
        <taxon>Paraneoptera</taxon>
        <taxon>Hemiptera</taxon>
        <taxon>Sternorrhyncha</taxon>
        <taxon>Aleyrodoidea</taxon>
        <taxon>Aleyrodidae</taxon>
        <taxon>Aleyrodinae</taxon>
        <taxon>Bemisia</taxon>
    </lineage>
</organism>
<evidence type="ECO:0000259" key="14">
    <source>
        <dbReference type="Pfam" id="PF00850"/>
    </source>
</evidence>
<comment type="similarity">
    <text evidence="2">Belongs to the histone deacetylase family.</text>
</comment>
<dbReference type="GO" id="GO:0141221">
    <property type="term" value="F:histone deacetylase activity, hydrolytic mechanism"/>
    <property type="evidence" value="ECO:0007669"/>
    <property type="project" value="UniProtKB-EC"/>
</dbReference>
<dbReference type="SUPFAM" id="SSF52768">
    <property type="entry name" value="Arginase/deacetylase"/>
    <property type="match status" value="1"/>
</dbReference>
<gene>
    <name evidence="15" type="ORF">BEMITA_LOCUS7493</name>
</gene>
<reference evidence="15" key="1">
    <citation type="submission" date="2021-12" db="EMBL/GenBank/DDBJ databases">
        <authorList>
            <person name="King R."/>
        </authorList>
    </citation>
    <scope>NUCLEOTIDE SEQUENCE</scope>
</reference>
<dbReference type="Proteomes" id="UP001152759">
    <property type="component" value="Chromosome 4"/>
</dbReference>
<evidence type="ECO:0000256" key="11">
    <source>
        <dbReference type="ARBA" id="ARBA00059784"/>
    </source>
</evidence>
<evidence type="ECO:0000256" key="9">
    <source>
        <dbReference type="ARBA" id="ARBA00023242"/>
    </source>
</evidence>
<dbReference type="EC" id="3.5.1.98" evidence="3"/>
<keyword evidence="16" id="KW-1185">Reference proteome</keyword>
<evidence type="ECO:0000256" key="1">
    <source>
        <dbReference type="ARBA" id="ARBA00004123"/>
    </source>
</evidence>
<evidence type="ECO:0000313" key="16">
    <source>
        <dbReference type="Proteomes" id="UP001152759"/>
    </source>
</evidence>
<dbReference type="InterPro" id="IPR023801">
    <property type="entry name" value="His_deacetylse_dom"/>
</dbReference>
<dbReference type="InterPro" id="IPR023696">
    <property type="entry name" value="Ureohydrolase_dom_sf"/>
</dbReference>
<evidence type="ECO:0000256" key="8">
    <source>
        <dbReference type="ARBA" id="ARBA00023163"/>
    </source>
</evidence>
<keyword evidence="4" id="KW-0678">Repressor</keyword>
<keyword evidence="8" id="KW-0804">Transcription</keyword>
<keyword evidence="7" id="KW-0805">Transcription regulation</keyword>
<dbReference type="PANTHER" id="PTHR10625:SF23">
    <property type="entry name" value="HISTONE DEACETYLASE 11"/>
    <property type="match status" value="1"/>
</dbReference>
<dbReference type="CDD" id="cd09993">
    <property type="entry name" value="HDAC_classIV"/>
    <property type="match status" value="1"/>
</dbReference>
<dbReference type="PRINTS" id="PR01270">
    <property type="entry name" value="HDASUPER"/>
</dbReference>
<evidence type="ECO:0000256" key="6">
    <source>
        <dbReference type="ARBA" id="ARBA00022853"/>
    </source>
</evidence>
<dbReference type="AlphaFoldDB" id="A0A9P0F211"/>
<dbReference type="InterPro" id="IPR044150">
    <property type="entry name" value="HDAC_classIV"/>
</dbReference>
<name>A0A9P0F211_BEMTA</name>
<dbReference type="InterPro" id="IPR037138">
    <property type="entry name" value="His_deacetylse_dom_sf"/>
</dbReference>
<keyword evidence="6" id="KW-0156">Chromatin regulator</keyword>
<dbReference type="PANTHER" id="PTHR10625">
    <property type="entry name" value="HISTONE DEACETYLASE HDAC1-RELATED"/>
    <property type="match status" value="1"/>
</dbReference>
<dbReference type="EMBL" id="OU963865">
    <property type="protein sequence ID" value="CAH0388586.1"/>
    <property type="molecule type" value="Genomic_DNA"/>
</dbReference>
<comment type="catalytic activity">
    <reaction evidence="10">
        <text>N(6)-acetyl-L-lysyl-[histone] + H2O = L-lysyl-[histone] + acetate</text>
        <dbReference type="Rhea" id="RHEA:58196"/>
        <dbReference type="Rhea" id="RHEA-COMP:9845"/>
        <dbReference type="Rhea" id="RHEA-COMP:11338"/>
        <dbReference type="ChEBI" id="CHEBI:15377"/>
        <dbReference type="ChEBI" id="CHEBI:29969"/>
        <dbReference type="ChEBI" id="CHEBI:30089"/>
        <dbReference type="ChEBI" id="CHEBI:61930"/>
        <dbReference type="EC" id="3.5.1.98"/>
    </reaction>
</comment>
<dbReference type="Gene3D" id="3.40.800.20">
    <property type="entry name" value="Histone deacetylase domain"/>
    <property type="match status" value="1"/>
</dbReference>
<comment type="function">
    <text evidence="11">Responsible for the deacetylation of lysine residues on the N-terminal part of the core histones (H2A, H2B, H3 and H4). Histone deacetylation gives a tag for epigenetic repression and plays an important role in transcriptional regulation, cell cycle progression and developmental events. Histone deacetylases act via the formation of large multiprotein complexes.</text>
</comment>
<dbReference type="InterPro" id="IPR000286">
    <property type="entry name" value="HDACs"/>
</dbReference>
<evidence type="ECO:0000256" key="13">
    <source>
        <dbReference type="ARBA" id="ARBA00072450"/>
    </source>
</evidence>
<sequence length="414" mass="47330">MQGEYTVLQEVTESSSLAISAYNAEWKSHHALLSFMSNHNETVLRKMNESESASGRPYFIALLTSGCISISAEALFQNMSQDDQKINEFTDKRGKRRSQNEWPIVYSKEYDVKLCGLQKLHPFDAEKWRHIFLNLKKENMLSDETVSTPVEADAEMLLLVHTQKYLNSLKWSWKVAKITEIPAIAIIPNWIINQRYLKPMRFQVGGSVLAGELAIHRGWSINIGGGFHHCSGNEGGGFCSYADITLLIKWLFKFYPQRVKTAMIVDLDAHQGNGHERDFFNDEKVFIMDVFNREIYPRDSPAKEAIKCMVELESYTSDSEYLDLVERKLERSLHKFHPDILVYNAGTDILSGDPLGRLDISAEGIIRRDEIVFMKARERRVPIVMLTSGGYLKKTAEIISRSILNLEALNLISR</sequence>
<dbReference type="Pfam" id="PF00850">
    <property type="entry name" value="Hist_deacetyl"/>
    <property type="match status" value="1"/>
</dbReference>
<evidence type="ECO:0000256" key="3">
    <source>
        <dbReference type="ARBA" id="ARBA00012111"/>
    </source>
</evidence>
<evidence type="ECO:0000256" key="4">
    <source>
        <dbReference type="ARBA" id="ARBA00022491"/>
    </source>
</evidence>
<comment type="subcellular location">
    <subcellularLocation>
        <location evidence="1">Nucleus</location>
    </subcellularLocation>
</comment>
<accession>A0A9P0F211</accession>
<proteinExistence type="inferred from homology"/>